<dbReference type="Proteomes" id="UP001254488">
    <property type="component" value="Unassembled WGS sequence"/>
</dbReference>
<dbReference type="InterPro" id="IPR015424">
    <property type="entry name" value="PyrdxlP-dep_Trfase"/>
</dbReference>
<evidence type="ECO:0000256" key="1">
    <source>
        <dbReference type="ARBA" id="ARBA00022898"/>
    </source>
</evidence>
<accession>A0ABU2YI21</accession>
<dbReference type="EC" id="2.6.1.-" evidence="4"/>
<reference evidence="4 5" key="1">
    <citation type="submission" date="2023-09" db="EMBL/GenBank/DDBJ databases">
        <authorList>
            <person name="Rey-Velasco X."/>
        </authorList>
    </citation>
    <scope>NUCLEOTIDE SEQUENCE [LARGE SCALE GENOMIC DNA]</scope>
    <source>
        <strain evidence="4 5">W242</strain>
    </source>
</reference>
<keyword evidence="4" id="KW-0032">Aminotransferase</keyword>
<dbReference type="Gene3D" id="3.90.1150.10">
    <property type="entry name" value="Aspartate Aminotransferase, domain 1"/>
    <property type="match status" value="1"/>
</dbReference>
<evidence type="ECO:0000256" key="3">
    <source>
        <dbReference type="RuleBase" id="RU004508"/>
    </source>
</evidence>
<keyword evidence="1 3" id="KW-0663">Pyridoxal phosphate</keyword>
<comment type="similarity">
    <text evidence="2 3">Belongs to the DegT/DnrJ/EryC1 family.</text>
</comment>
<dbReference type="CDD" id="cd00616">
    <property type="entry name" value="AHBA_syn"/>
    <property type="match status" value="1"/>
</dbReference>
<comment type="caution">
    <text evidence="4">The sequence shown here is derived from an EMBL/GenBank/DDBJ whole genome shotgun (WGS) entry which is preliminary data.</text>
</comment>
<gene>
    <name evidence="4" type="ORF">RM538_11960</name>
</gene>
<evidence type="ECO:0000313" key="5">
    <source>
        <dbReference type="Proteomes" id="UP001254488"/>
    </source>
</evidence>
<sequence length="366" mass="41036">MIPFLDLHKINARFEQKFNESFKDFLDSGYYILGNQVSLFESSFAAYCGTKHCIGVGNGLDALRLILEGYKELGKLAIGDEVLVASNTYIATILAIKQAGLTPVLVEAENTLYNFDLEKLEQAISSKTKVIMPVHLYGQLAPMKEIKKIANKKSLIIIEDAAQAHGARDADGKLAGNLGDAAGFSFYPSKNLGALGDGGAVTTNNTELASIIRKLRNYGTSSKYINKYVGINSRLDEIQAAFLSCKLPELDVDNRKRRKVAARYLKEIKNEKIRLPFFSKTEDHNFHLFVVEVEDREHFMLYLKENSIGFLIHYPLAPHNQEALKEHNHLCFPVSEEIHRRIISIPISPVMEANEVTTVIEVLNNY</sequence>
<dbReference type="GO" id="GO:0008483">
    <property type="term" value="F:transaminase activity"/>
    <property type="evidence" value="ECO:0007669"/>
    <property type="project" value="UniProtKB-KW"/>
</dbReference>
<dbReference type="PIRSF" id="PIRSF000390">
    <property type="entry name" value="PLP_StrS"/>
    <property type="match status" value="1"/>
</dbReference>
<keyword evidence="4" id="KW-0808">Transferase</keyword>
<organism evidence="4 5">
    <name type="scientific">Patiriisocius hiemis</name>
    <dbReference type="NCBI Taxonomy" id="3075604"/>
    <lineage>
        <taxon>Bacteria</taxon>
        <taxon>Pseudomonadati</taxon>
        <taxon>Bacteroidota</taxon>
        <taxon>Flavobacteriia</taxon>
        <taxon>Flavobacteriales</taxon>
        <taxon>Flavobacteriaceae</taxon>
        <taxon>Patiriisocius</taxon>
    </lineage>
</organism>
<dbReference type="InterPro" id="IPR000653">
    <property type="entry name" value="DegT/StrS_aminotransferase"/>
</dbReference>
<dbReference type="RefSeq" id="WP_311333674.1">
    <property type="nucleotide sequence ID" value="NZ_JAVRHZ010000008.1"/>
</dbReference>
<dbReference type="SUPFAM" id="SSF53383">
    <property type="entry name" value="PLP-dependent transferases"/>
    <property type="match status" value="1"/>
</dbReference>
<protein>
    <submittedName>
        <fullName evidence="4">DegT/DnrJ/EryC1/StrS family aminotransferase</fullName>
        <ecNumber evidence="4">2.6.1.-</ecNumber>
    </submittedName>
</protein>
<dbReference type="Gene3D" id="3.40.640.10">
    <property type="entry name" value="Type I PLP-dependent aspartate aminotransferase-like (Major domain)"/>
    <property type="match status" value="1"/>
</dbReference>
<name>A0ABU2YI21_9FLAO</name>
<proteinExistence type="inferred from homology"/>
<dbReference type="InterPro" id="IPR015422">
    <property type="entry name" value="PyrdxlP-dep_Trfase_small"/>
</dbReference>
<keyword evidence="5" id="KW-1185">Reference proteome</keyword>
<evidence type="ECO:0000256" key="2">
    <source>
        <dbReference type="ARBA" id="ARBA00037999"/>
    </source>
</evidence>
<dbReference type="Pfam" id="PF01041">
    <property type="entry name" value="DegT_DnrJ_EryC1"/>
    <property type="match status" value="1"/>
</dbReference>
<evidence type="ECO:0000313" key="4">
    <source>
        <dbReference type="EMBL" id="MDT0556723.1"/>
    </source>
</evidence>
<dbReference type="InterPro" id="IPR015421">
    <property type="entry name" value="PyrdxlP-dep_Trfase_major"/>
</dbReference>
<dbReference type="PANTHER" id="PTHR30244">
    <property type="entry name" value="TRANSAMINASE"/>
    <property type="match status" value="1"/>
</dbReference>
<dbReference type="EMBL" id="JAVRHZ010000008">
    <property type="protein sequence ID" value="MDT0556723.1"/>
    <property type="molecule type" value="Genomic_DNA"/>
</dbReference>
<dbReference type="PANTHER" id="PTHR30244:SF36">
    <property type="entry name" value="3-OXO-GLUCOSE-6-PHOSPHATE:GLUTAMATE AMINOTRANSFERASE"/>
    <property type="match status" value="1"/>
</dbReference>